<dbReference type="EMBL" id="FPJG01000001">
    <property type="protein sequence ID" value="SFW11818.1"/>
    <property type="molecule type" value="Genomic_DNA"/>
</dbReference>
<reference evidence="3" key="1">
    <citation type="submission" date="2016-11" db="EMBL/GenBank/DDBJ databases">
        <authorList>
            <person name="Varghese N."/>
            <person name="Submissions S."/>
        </authorList>
    </citation>
    <scope>NUCLEOTIDE SEQUENCE [LARGE SCALE GENOMIC DNA]</scope>
    <source>
        <strain evidence="3">DSM 44671</strain>
    </source>
</reference>
<protein>
    <submittedName>
        <fullName evidence="2">Uncharacterized protein</fullName>
    </submittedName>
</protein>
<proteinExistence type="predicted"/>
<name>A0A1K1LLR7_9PSEU</name>
<feature type="region of interest" description="Disordered" evidence="1">
    <location>
        <begin position="1"/>
        <end position="41"/>
    </location>
</feature>
<organism evidence="2 3">
    <name type="scientific">Amycolatopsis australiensis</name>
    <dbReference type="NCBI Taxonomy" id="546364"/>
    <lineage>
        <taxon>Bacteria</taxon>
        <taxon>Bacillati</taxon>
        <taxon>Actinomycetota</taxon>
        <taxon>Actinomycetes</taxon>
        <taxon>Pseudonocardiales</taxon>
        <taxon>Pseudonocardiaceae</taxon>
        <taxon>Amycolatopsis</taxon>
    </lineage>
</organism>
<dbReference type="RefSeq" id="WP_281255957.1">
    <property type="nucleotide sequence ID" value="NZ_FPJG01000001.1"/>
</dbReference>
<feature type="compositionally biased region" description="Low complexity" evidence="1">
    <location>
        <begin position="1"/>
        <end position="12"/>
    </location>
</feature>
<dbReference type="STRING" id="546364.SAMN04489730_0061"/>
<accession>A0A1K1LLR7</accession>
<sequence>MPTTTSSTTAATSRKETLRDVHGRPITQPAEPAILGRRRPR</sequence>
<evidence type="ECO:0000313" key="3">
    <source>
        <dbReference type="Proteomes" id="UP000182740"/>
    </source>
</evidence>
<evidence type="ECO:0000313" key="2">
    <source>
        <dbReference type="EMBL" id="SFW11818.1"/>
    </source>
</evidence>
<evidence type="ECO:0000256" key="1">
    <source>
        <dbReference type="SAM" id="MobiDB-lite"/>
    </source>
</evidence>
<keyword evidence="3" id="KW-1185">Reference proteome</keyword>
<dbReference type="AlphaFoldDB" id="A0A1K1LLR7"/>
<feature type="compositionally biased region" description="Basic and acidic residues" evidence="1">
    <location>
        <begin position="13"/>
        <end position="23"/>
    </location>
</feature>
<dbReference type="Proteomes" id="UP000182740">
    <property type="component" value="Unassembled WGS sequence"/>
</dbReference>
<gene>
    <name evidence="2" type="ORF">SAMN04489730_0061</name>
</gene>